<protein>
    <submittedName>
        <fullName evidence="1">Uncharacterized protein</fullName>
    </submittedName>
</protein>
<evidence type="ECO:0000313" key="1">
    <source>
        <dbReference type="EMBL" id="QDH90816.1"/>
    </source>
</evidence>
<name>A0A514DB20_9VIRU</name>
<sequence>MFELDNVKTLTRYFVPTWARDDIPSSHHVSGSIPQTVYLNGSPTVLHNAISFPSQQTTSFRSSSSGILSNGELDPRSLIVSNERQNLFPHDTGHEFKTFRETINIDLPTFHFSGSSGVSYVGPLIPQLGLAYMQKPVANRYQFDPPNLAIGTEFLAKLRPTNAAANVAQAIIETIRDVPKIPFNQIDQARRATQLLRTGSDEYLNIVFGWSPLVSDVLKTCRAIVYSDAILQQYRRDSGRQVRRRAANPVRQTSTYVDPDGGVLDSLSPGVTGFFGTHFWASSNPLGYGMGRTHTTITATEKYWFSGAFSYLLTGDESVYDKSQRFAQLANKLLGIRMDATVLWELAPWSWLSDWFTSIGSVIRLNNDMNQDNLVVRYGYLMRSSVVTIQHQHDGLTTASGSKTPHCSSFYKKEQKERVRATPYGFGFDLNLLSPTQIAVLGSLGLTKSPGKFWWG</sequence>
<accession>A0A514DB20</accession>
<reference evidence="1" key="1">
    <citation type="submission" date="2019-05" db="EMBL/GenBank/DDBJ databases">
        <title>Metatranscriptomic reconstruction reveals RNA viruses with the potential to shape carbon cycling in soil.</title>
        <authorList>
            <person name="Starr E.P."/>
            <person name="Nuccio E."/>
            <person name="Pett-Ridge J."/>
            <person name="Banfield J.F."/>
            <person name="Firestone M.K."/>
        </authorList>
    </citation>
    <scope>NUCLEOTIDE SEQUENCE</scope>
    <source>
        <strain evidence="1">H1_Bulk_30_scaffold_173</strain>
    </source>
</reference>
<organism evidence="1">
    <name type="scientific">Leviviridae sp</name>
    <dbReference type="NCBI Taxonomy" id="2027243"/>
    <lineage>
        <taxon>Viruses</taxon>
        <taxon>Riboviria</taxon>
        <taxon>Orthornavirae</taxon>
        <taxon>Lenarviricota</taxon>
        <taxon>Leviviricetes</taxon>
        <taxon>Norzivirales</taxon>
        <taxon>Fiersviridae</taxon>
    </lineage>
</organism>
<dbReference type="EMBL" id="MN035803">
    <property type="protein sequence ID" value="QDH90816.1"/>
    <property type="molecule type" value="Genomic_RNA"/>
</dbReference>
<gene>
    <name evidence="1" type="ORF">H1Bulk30173_000004</name>
</gene>
<proteinExistence type="predicted"/>